<protein>
    <submittedName>
        <fullName evidence="2">Uncharacterized protein</fullName>
    </submittedName>
</protein>
<dbReference type="Proteomes" id="UP000887579">
    <property type="component" value="Unplaced"/>
</dbReference>
<proteinExistence type="predicted"/>
<organism evidence="1 2">
    <name type="scientific">Panagrolaimus sp. ES5</name>
    <dbReference type="NCBI Taxonomy" id="591445"/>
    <lineage>
        <taxon>Eukaryota</taxon>
        <taxon>Metazoa</taxon>
        <taxon>Ecdysozoa</taxon>
        <taxon>Nematoda</taxon>
        <taxon>Chromadorea</taxon>
        <taxon>Rhabditida</taxon>
        <taxon>Tylenchina</taxon>
        <taxon>Panagrolaimomorpha</taxon>
        <taxon>Panagrolaimoidea</taxon>
        <taxon>Panagrolaimidae</taxon>
        <taxon>Panagrolaimus</taxon>
    </lineage>
</organism>
<evidence type="ECO:0000313" key="2">
    <source>
        <dbReference type="WBParaSite" id="ES5_v2.g20811.t1"/>
    </source>
</evidence>
<dbReference type="WBParaSite" id="ES5_v2.g20811.t1">
    <property type="protein sequence ID" value="ES5_v2.g20811.t1"/>
    <property type="gene ID" value="ES5_v2.g20811"/>
</dbReference>
<reference evidence="2" key="1">
    <citation type="submission" date="2022-11" db="UniProtKB">
        <authorList>
            <consortium name="WormBaseParasite"/>
        </authorList>
    </citation>
    <scope>IDENTIFICATION</scope>
</reference>
<accession>A0AC34FTN7</accession>
<evidence type="ECO:0000313" key="1">
    <source>
        <dbReference type="Proteomes" id="UP000887579"/>
    </source>
</evidence>
<name>A0AC34FTN7_9BILA</name>
<sequence length="108" mass="12077">MKFLIFFGILCVTTTLAHIFDMPQRDCSSKPCPPGYLCGDNKCYPLSNTDGVHGCVFDKRCPEGYCLKDDQCVAQQHHDAHKALFGYCKYSAECPPGLYCYMNTCTKG</sequence>